<reference evidence="2" key="1">
    <citation type="journal article" date="2014" name="Front. Microbiol.">
        <title>High frequency of phylogenetically diverse reductive dehalogenase-homologous genes in deep subseafloor sedimentary metagenomes.</title>
        <authorList>
            <person name="Kawai M."/>
            <person name="Futagami T."/>
            <person name="Toyoda A."/>
            <person name="Takaki Y."/>
            <person name="Nishi S."/>
            <person name="Hori S."/>
            <person name="Arai W."/>
            <person name="Tsubouchi T."/>
            <person name="Morono Y."/>
            <person name="Uchiyama I."/>
            <person name="Ito T."/>
            <person name="Fujiyama A."/>
            <person name="Inagaki F."/>
            <person name="Takami H."/>
        </authorList>
    </citation>
    <scope>NUCLEOTIDE SEQUENCE</scope>
    <source>
        <strain evidence="2">Expedition CK06-06</strain>
    </source>
</reference>
<sequence>MYKENKIKLLKSISGIAIGILLILVTGFNIPVIDSFADSYFDTAIKKAGVSVVKDSDIELNPAGVGVFLAVGKVLDPVDDMTDKAGVGSSQPPIIEGEYHLPSKGWAEMIRHLELTFEAERPPPPRVVQ</sequence>
<dbReference type="AlphaFoldDB" id="X0TBF1"/>
<keyword evidence="1" id="KW-0472">Membrane</keyword>
<feature type="non-terminal residue" evidence="2">
    <location>
        <position position="129"/>
    </location>
</feature>
<organism evidence="2">
    <name type="scientific">marine sediment metagenome</name>
    <dbReference type="NCBI Taxonomy" id="412755"/>
    <lineage>
        <taxon>unclassified sequences</taxon>
        <taxon>metagenomes</taxon>
        <taxon>ecological metagenomes</taxon>
    </lineage>
</organism>
<keyword evidence="1" id="KW-0812">Transmembrane</keyword>
<keyword evidence="1" id="KW-1133">Transmembrane helix</keyword>
<accession>X0TBF1</accession>
<name>X0TBF1_9ZZZZ</name>
<gene>
    <name evidence="2" type="ORF">S01H1_02095</name>
</gene>
<evidence type="ECO:0000256" key="1">
    <source>
        <dbReference type="SAM" id="Phobius"/>
    </source>
</evidence>
<feature type="transmembrane region" description="Helical" evidence="1">
    <location>
        <begin position="12"/>
        <end position="33"/>
    </location>
</feature>
<evidence type="ECO:0000313" key="2">
    <source>
        <dbReference type="EMBL" id="GAF84646.1"/>
    </source>
</evidence>
<comment type="caution">
    <text evidence="2">The sequence shown here is derived from an EMBL/GenBank/DDBJ whole genome shotgun (WGS) entry which is preliminary data.</text>
</comment>
<dbReference type="EMBL" id="BARS01000976">
    <property type="protein sequence ID" value="GAF84646.1"/>
    <property type="molecule type" value="Genomic_DNA"/>
</dbReference>
<protein>
    <submittedName>
        <fullName evidence="2">Uncharacterized protein</fullName>
    </submittedName>
</protein>
<proteinExistence type="predicted"/>